<reference evidence="2 3" key="1">
    <citation type="submission" date="2023-12" db="EMBL/GenBank/DDBJ databases">
        <title>A high-quality genome assembly for Dillenia turbinata (Dilleniales).</title>
        <authorList>
            <person name="Chanderbali A."/>
        </authorList>
    </citation>
    <scope>NUCLEOTIDE SEQUENCE [LARGE SCALE GENOMIC DNA]</scope>
    <source>
        <strain evidence="2">LSX21</strain>
        <tissue evidence="2">Leaf</tissue>
    </source>
</reference>
<feature type="region of interest" description="Disordered" evidence="1">
    <location>
        <begin position="1"/>
        <end position="58"/>
    </location>
</feature>
<name>A0AAN8VJ68_9MAGN</name>
<organism evidence="2 3">
    <name type="scientific">Dillenia turbinata</name>
    <dbReference type="NCBI Taxonomy" id="194707"/>
    <lineage>
        <taxon>Eukaryota</taxon>
        <taxon>Viridiplantae</taxon>
        <taxon>Streptophyta</taxon>
        <taxon>Embryophyta</taxon>
        <taxon>Tracheophyta</taxon>
        <taxon>Spermatophyta</taxon>
        <taxon>Magnoliopsida</taxon>
        <taxon>eudicotyledons</taxon>
        <taxon>Gunneridae</taxon>
        <taxon>Pentapetalae</taxon>
        <taxon>Dilleniales</taxon>
        <taxon>Dilleniaceae</taxon>
        <taxon>Dillenia</taxon>
    </lineage>
</organism>
<comment type="caution">
    <text evidence="2">The sequence shown here is derived from an EMBL/GenBank/DDBJ whole genome shotgun (WGS) entry which is preliminary data.</text>
</comment>
<evidence type="ECO:0000313" key="2">
    <source>
        <dbReference type="EMBL" id="KAK6935060.1"/>
    </source>
</evidence>
<protein>
    <submittedName>
        <fullName evidence="2">Uncharacterized protein</fullName>
    </submittedName>
</protein>
<dbReference type="EMBL" id="JBAMMX010000008">
    <property type="protein sequence ID" value="KAK6935060.1"/>
    <property type="molecule type" value="Genomic_DNA"/>
</dbReference>
<proteinExistence type="predicted"/>
<accession>A0AAN8VJ68</accession>
<sequence length="124" mass="14654">MNRNRVNGEKRTIEYEGSRTSRRPQQDAHEGYKKNEGFGRHGYDQHQANRHDEVEQNNDGWEIVGKKPARQHPKMDHWQGYERRPSEQEYMEDAEPGVSLEPSEVKLSDLLQACNKLWELDLNH</sequence>
<dbReference type="Proteomes" id="UP001370490">
    <property type="component" value="Unassembled WGS sequence"/>
</dbReference>
<gene>
    <name evidence="2" type="ORF">RJ641_035215</name>
</gene>
<dbReference type="AlphaFoldDB" id="A0AAN8VJ68"/>
<evidence type="ECO:0000313" key="3">
    <source>
        <dbReference type="Proteomes" id="UP001370490"/>
    </source>
</evidence>
<keyword evidence="3" id="KW-1185">Reference proteome</keyword>
<feature type="compositionally biased region" description="Basic and acidic residues" evidence="1">
    <location>
        <begin position="1"/>
        <end position="54"/>
    </location>
</feature>
<evidence type="ECO:0000256" key="1">
    <source>
        <dbReference type="SAM" id="MobiDB-lite"/>
    </source>
</evidence>